<sequence>MRRANLLILASAVAMLGWGTVLPYQYAYAADTRGWGGMAGAAAATMFSVGALLAAPLGGRLADRHNPAAVAMITRLLAAVAALCLISADHPVTFLAAMALFGFGLAGGSPAQSVLALRWAAGAGDRRRIFAWLASGQALGMGLGSFIAGFLVDLDRTDGMLPAFTIAAGGFALSSILIGIAGRGVNDLTSPPTTSRELDARPGQAWKLIFSSRPLLLVTVINVAIALAYHAQFESGLPAYGLTVLHISEETVGIAAAINCLVILALQMLVIRWTAGRSAAGLLMIVGGIWVLCWMIMGAAAHLPELSSVIFVSTFGLFAFGETLFAPVLNPLVASLTPTRMVGMTLGLFTAFQTGATAVGPLLSGATLGAGLSWLFIAGNIAISLVAVVGGRLLQQSLSRRTPTTAAVATAG</sequence>
<feature type="transmembrane region" description="Helical" evidence="7">
    <location>
        <begin position="251"/>
        <end position="270"/>
    </location>
</feature>
<dbReference type="PROSITE" id="PS50850">
    <property type="entry name" value="MFS"/>
    <property type="match status" value="1"/>
</dbReference>
<evidence type="ECO:0000256" key="2">
    <source>
        <dbReference type="ARBA" id="ARBA00022448"/>
    </source>
</evidence>
<dbReference type="InterPro" id="IPR036259">
    <property type="entry name" value="MFS_trans_sf"/>
</dbReference>
<evidence type="ECO:0000256" key="5">
    <source>
        <dbReference type="ARBA" id="ARBA00022989"/>
    </source>
</evidence>
<dbReference type="GO" id="GO:0022857">
    <property type="term" value="F:transmembrane transporter activity"/>
    <property type="evidence" value="ECO:0007669"/>
    <property type="project" value="InterPro"/>
</dbReference>
<feature type="transmembrane region" description="Helical" evidence="7">
    <location>
        <begin position="39"/>
        <end position="57"/>
    </location>
</feature>
<feature type="domain" description="Major facilitator superfamily (MFS) profile" evidence="8">
    <location>
        <begin position="1"/>
        <end position="396"/>
    </location>
</feature>
<dbReference type="InterPro" id="IPR011701">
    <property type="entry name" value="MFS"/>
</dbReference>
<evidence type="ECO:0000259" key="8">
    <source>
        <dbReference type="PROSITE" id="PS50850"/>
    </source>
</evidence>
<feature type="transmembrane region" description="Helical" evidence="7">
    <location>
        <begin position="341"/>
        <end position="360"/>
    </location>
</feature>
<dbReference type="STRING" id="630515.SAMN04489812_1670"/>
<dbReference type="GO" id="GO:0005886">
    <property type="term" value="C:plasma membrane"/>
    <property type="evidence" value="ECO:0007669"/>
    <property type="project" value="UniProtKB-SubCell"/>
</dbReference>
<gene>
    <name evidence="9" type="ORF">SAMN04489812_1670</name>
</gene>
<dbReference type="AlphaFoldDB" id="A0A1H1RJJ7"/>
<dbReference type="RefSeq" id="WP_091522824.1">
    <property type="nucleotide sequence ID" value="NZ_LT629772.1"/>
</dbReference>
<evidence type="ECO:0000313" key="9">
    <source>
        <dbReference type="EMBL" id="SDS35852.1"/>
    </source>
</evidence>
<comment type="subcellular location">
    <subcellularLocation>
        <location evidence="1">Cell membrane</location>
        <topology evidence="1">Multi-pass membrane protein</topology>
    </subcellularLocation>
</comment>
<feature type="transmembrane region" description="Helical" evidence="7">
    <location>
        <begin position="69"/>
        <end position="88"/>
    </location>
</feature>
<dbReference type="Proteomes" id="UP000199103">
    <property type="component" value="Chromosome I"/>
</dbReference>
<dbReference type="InterPro" id="IPR020846">
    <property type="entry name" value="MFS_dom"/>
</dbReference>
<feature type="transmembrane region" description="Helical" evidence="7">
    <location>
        <begin position="282"/>
        <end position="303"/>
    </location>
</feature>
<evidence type="ECO:0000256" key="6">
    <source>
        <dbReference type="ARBA" id="ARBA00023136"/>
    </source>
</evidence>
<feature type="transmembrane region" description="Helical" evidence="7">
    <location>
        <begin position="163"/>
        <end position="182"/>
    </location>
</feature>
<keyword evidence="4 7" id="KW-0812">Transmembrane</keyword>
<evidence type="ECO:0000256" key="7">
    <source>
        <dbReference type="SAM" id="Phobius"/>
    </source>
</evidence>
<dbReference type="Pfam" id="PF07690">
    <property type="entry name" value="MFS_1"/>
    <property type="match status" value="1"/>
</dbReference>
<dbReference type="EMBL" id="LT629772">
    <property type="protein sequence ID" value="SDS35852.1"/>
    <property type="molecule type" value="Genomic_DNA"/>
</dbReference>
<dbReference type="SUPFAM" id="SSF103473">
    <property type="entry name" value="MFS general substrate transporter"/>
    <property type="match status" value="1"/>
</dbReference>
<feature type="transmembrane region" description="Helical" evidence="7">
    <location>
        <begin position="372"/>
        <end position="394"/>
    </location>
</feature>
<proteinExistence type="predicted"/>
<evidence type="ECO:0000256" key="3">
    <source>
        <dbReference type="ARBA" id="ARBA00022475"/>
    </source>
</evidence>
<dbReference type="PANTHER" id="PTHR23517">
    <property type="entry name" value="RESISTANCE PROTEIN MDTM, PUTATIVE-RELATED-RELATED"/>
    <property type="match status" value="1"/>
</dbReference>
<reference evidence="9 10" key="1">
    <citation type="submission" date="2016-10" db="EMBL/GenBank/DDBJ databases">
        <authorList>
            <person name="de Groot N.N."/>
        </authorList>
    </citation>
    <scope>NUCLEOTIDE SEQUENCE [LARGE SCALE GENOMIC DNA]</scope>
    <source>
        <strain evidence="9 10">DSM 21800</strain>
    </source>
</reference>
<dbReference type="InterPro" id="IPR050171">
    <property type="entry name" value="MFS_Transporters"/>
</dbReference>
<keyword evidence="2" id="KW-0813">Transport</keyword>
<feature type="transmembrane region" description="Helical" evidence="7">
    <location>
        <begin position="94"/>
        <end position="117"/>
    </location>
</feature>
<accession>A0A1H1RJJ7</accession>
<keyword evidence="10" id="KW-1185">Reference proteome</keyword>
<dbReference type="PANTHER" id="PTHR23517:SF2">
    <property type="entry name" value="MULTIDRUG RESISTANCE PROTEIN MDTH"/>
    <property type="match status" value="1"/>
</dbReference>
<protein>
    <submittedName>
        <fullName evidence="9">Major Facilitator Superfamily protein</fullName>
    </submittedName>
</protein>
<feature type="transmembrane region" description="Helical" evidence="7">
    <location>
        <begin position="129"/>
        <end position="151"/>
    </location>
</feature>
<feature type="transmembrane region" description="Helical" evidence="7">
    <location>
        <begin position="309"/>
        <end position="329"/>
    </location>
</feature>
<keyword evidence="5 7" id="KW-1133">Transmembrane helix</keyword>
<name>A0A1H1RJJ7_9ACTN</name>
<evidence type="ECO:0000313" key="10">
    <source>
        <dbReference type="Proteomes" id="UP000199103"/>
    </source>
</evidence>
<feature type="transmembrane region" description="Helical" evidence="7">
    <location>
        <begin position="214"/>
        <end position="231"/>
    </location>
</feature>
<evidence type="ECO:0000256" key="4">
    <source>
        <dbReference type="ARBA" id="ARBA00022692"/>
    </source>
</evidence>
<keyword evidence="6 7" id="KW-0472">Membrane</keyword>
<dbReference type="Gene3D" id="1.20.1250.20">
    <property type="entry name" value="MFS general substrate transporter like domains"/>
    <property type="match status" value="1"/>
</dbReference>
<keyword evidence="3" id="KW-1003">Cell membrane</keyword>
<evidence type="ECO:0000256" key="1">
    <source>
        <dbReference type="ARBA" id="ARBA00004651"/>
    </source>
</evidence>
<organism evidence="9 10">
    <name type="scientific">Microlunatus soli</name>
    <dbReference type="NCBI Taxonomy" id="630515"/>
    <lineage>
        <taxon>Bacteria</taxon>
        <taxon>Bacillati</taxon>
        <taxon>Actinomycetota</taxon>
        <taxon>Actinomycetes</taxon>
        <taxon>Propionibacteriales</taxon>
        <taxon>Propionibacteriaceae</taxon>
        <taxon>Microlunatus</taxon>
    </lineage>
</organism>
<dbReference type="OrthoDB" id="5379144at2"/>